<organism evidence="1 2">
    <name type="scientific">Oceanirhabdus seepicola</name>
    <dbReference type="NCBI Taxonomy" id="2828781"/>
    <lineage>
        <taxon>Bacteria</taxon>
        <taxon>Bacillati</taxon>
        <taxon>Bacillota</taxon>
        <taxon>Clostridia</taxon>
        <taxon>Eubacteriales</taxon>
        <taxon>Clostridiaceae</taxon>
        <taxon>Oceanirhabdus</taxon>
    </lineage>
</organism>
<protein>
    <submittedName>
        <fullName evidence="1">Gamma-glutamyl-gamma-aminobutyrate hydrolase family protein</fullName>
    </submittedName>
</protein>
<dbReference type="InterPro" id="IPR029062">
    <property type="entry name" value="Class_I_gatase-like"/>
</dbReference>
<dbReference type="InterPro" id="IPR044668">
    <property type="entry name" value="PuuD-like"/>
</dbReference>
<reference evidence="1" key="2">
    <citation type="submission" date="2021-04" db="EMBL/GenBank/DDBJ databases">
        <authorList>
            <person name="Dong X."/>
        </authorList>
    </citation>
    <scope>NUCLEOTIDE SEQUENCE</scope>
    <source>
        <strain evidence="1">ZWT</strain>
    </source>
</reference>
<evidence type="ECO:0000313" key="1">
    <source>
        <dbReference type="EMBL" id="MCM1991362.1"/>
    </source>
</evidence>
<dbReference type="GO" id="GO:0016811">
    <property type="term" value="F:hydrolase activity, acting on carbon-nitrogen (but not peptide) bonds, in linear amides"/>
    <property type="evidence" value="ECO:0007669"/>
    <property type="project" value="InterPro"/>
</dbReference>
<reference evidence="1" key="1">
    <citation type="journal article" date="2021" name="mSystems">
        <title>Bacteria and Archaea Synergistically Convert Glycine Betaine to Biogenic Methane in the Formosa Cold Seep of the South China Sea.</title>
        <authorList>
            <person name="Li L."/>
            <person name="Zhang W."/>
            <person name="Zhang S."/>
            <person name="Song L."/>
            <person name="Sun Q."/>
            <person name="Zhang H."/>
            <person name="Xiang H."/>
            <person name="Dong X."/>
        </authorList>
    </citation>
    <scope>NUCLEOTIDE SEQUENCE</scope>
    <source>
        <strain evidence="1">ZWT</strain>
    </source>
</reference>
<name>A0A9J6P3H7_9CLOT</name>
<proteinExistence type="predicted"/>
<dbReference type="CDD" id="cd01745">
    <property type="entry name" value="GATase1_2"/>
    <property type="match status" value="1"/>
</dbReference>
<sequence>MKKVGITTINYVSNLGFYSNGVNKQYQDKIIEAGGIPILIPLHENNDYDQLEKFAEFYSNDLDMLLLVGGTDITPTLYNALIDKECGDFDIDRDTWEMLLIQKFMSKSKPIMGICRGFQLINVALGGTLIQHMDNYNYSKHWHNINRTHQKAHDVSILGNTLLKTLGEKVNVNSFHHQCIEHLAAPLKENSEIGISSDDVIEIIFNESLRILGVQWHPEMLHRSSETDSIFQLFMSLATNNNVLNNQLGNKRIS</sequence>
<evidence type="ECO:0000313" key="2">
    <source>
        <dbReference type="Proteomes" id="UP001056429"/>
    </source>
</evidence>
<dbReference type="PANTHER" id="PTHR43235:SF1">
    <property type="entry name" value="GLUTAMINE AMIDOTRANSFERASE PB2B2.05-RELATED"/>
    <property type="match status" value="1"/>
</dbReference>
<dbReference type="PROSITE" id="PS51273">
    <property type="entry name" value="GATASE_TYPE_1"/>
    <property type="match status" value="1"/>
</dbReference>
<accession>A0A9J6P3H7</accession>
<keyword evidence="1" id="KW-0378">Hydrolase</keyword>
<dbReference type="Pfam" id="PF07722">
    <property type="entry name" value="Peptidase_C26"/>
    <property type="match status" value="1"/>
</dbReference>
<dbReference type="Gene3D" id="3.40.50.880">
    <property type="match status" value="1"/>
</dbReference>
<dbReference type="RefSeq" id="WP_250860469.1">
    <property type="nucleotide sequence ID" value="NZ_JAGSOJ010000003.1"/>
</dbReference>
<dbReference type="InterPro" id="IPR011697">
    <property type="entry name" value="Peptidase_C26"/>
</dbReference>
<dbReference type="SUPFAM" id="SSF52317">
    <property type="entry name" value="Class I glutamine amidotransferase-like"/>
    <property type="match status" value="1"/>
</dbReference>
<dbReference type="EMBL" id="JAGSOJ010000003">
    <property type="protein sequence ID" value="MCM1991362.1"/>
    <property type="molecule type" value="Genomic_DNA"/>
</dbReference>
<dbReference type="AlphaFoldDB" id="A0A9J6P3H7"/>
<dbReference type="Proteomes" id="UP001056429">
    <property type="component" value="Unassembled WGS sequence"/>
</dbReference>
<dbReference type="GO" id="GO:0005829">
    <property type="term" value="C:cytosol"/>
    <property type="evidence" value="ECO:0007669"/>
    <property type="project" value="TreeGrafter"/>
</dbReference>
<gene>
    <name evidence="1" type="ORF">KDK92_16635</name>
</gene>
<keyword evidence="2" id="KW-1185">Reference proteome</keyword>
<comment type="caution">
    <text evidence="1">The sequence shown here is derived from an EMBL/GenBank/DDBJ whole genome shotgun (WGS) entry which is preliminary data.</text>
</comment>
<dbReference type="PANTHER" id="PTHR43235">
    <property type="entry name" value="GLUTAMINE AMIDOTRANSFERASE PB2B2.05-RELATED"/>
    <property type="match status" value="1"/>
</dbReference>